<name>A0A841H0J9_9BACT</name>
<keyword evidence="2" id="KW-0472">Membrane</keyword>
<dbReference type="AlphaFoldDB" id="A0A841H0J9"/>
<protein>
    <recommendedName>
        <fullName evidence="3">Peptidase M56 domain-containing protein</fullName>
    </recommendedName>
</protein>
<feature type="domain" description="Peptidase M56" evidence="3">
    <location>
        <begin position="143"/>
        <end position="268"/>
    </location>
</feature>
<evidence type="ECO:0000313" key="4">
    <source>
        <dbReference type="EMBL" id="MBB6071488.1"/>
    </source>
</evidence>
<feature type="transmembrane region" description="Helical" evidence="2">
    <location>
        <begin position="188"/>
        <end position="207"/>
    </location>
</feature>
<dbReference type="EMBL" id="JACHIA010000009">
    <property type="protein sequence ID" value="MBB6071488.1"/>
    <property type="molecule type" value="Genomic_DNA"/>
</dbReference>
<gene>
    <name evidence="4" type="ORF">HNQ61_003116</name>
</gene>
<evidence type="ECO:0000256" key="2">
    <source>
        <dbReference type="SAM" id="Phobius"/>
    </source>
</evidence>
<feature type="region of interest" description="Disordered" evidence="1">
    <location>
        <begin position="300"/>
        <end position="325"/>
    </location>
</feature>
<feature type="transmembrane region" description="Helical" evidence="2">
    <location>
        <begin position="32"/>
        <end position="51"/>
    </location>
</feature>
<dbReference type="InterPro" id="IPR008756">
    <property type="entry name" value="Peptidase_M56"/>
</dbReference>
<evidence type="ECO:0000313" key="5">
    <source>
        <dbReference type="Proteomes" id="UP000582837"/>
    </source>
</evidence>
<dbReference type="Proteomes" id="UP000582837">
    <property type="component" value="Unassembled WGS sequence"/>
</dbReference>
<feature type="transmembrane region" description="Helical" evidence="2">
    <location>
        <begin position="102"/>
        <end position="120"/>
    </location>
</feature>
<dbReference type="RefSeq" id="WP_170035011.1">
    <property type="nucleotide sequence ID" value="NZ_JABDTL010000001.1"/>
</dbReference>
<organism evidence="4 5">
    <name type="scientific">Longimicrobium terrae</name>
    <dbReference type="NCBI Taxonomy" id="1639882"/>
    <lineage>
        <taxon>Bacteria</taxon>
        <taxon>Pseudomonadati</taxon>
        <taxon>Gemmatimonadota</taxon>
        <taxon>Longimicrobiia</taxon>
        <taxon>Longimicrobiales</taxon>
        <taxon>Longimicrobiaceae</taxon>
        <taxon>Longimicrobium</taxon>
    </lineage>
</organism>
<keyword evidence="2" id="KW-0812">Transmembrane</keyword>
<dbReference type="Pfam" id="PF05569">
    <property type="entry name" value="Peptidase_M56"/>
    <property type="match status" value="1"/>
</dbReference>
<accession>A0A841H0J9</accession>
<keyword evidence="5" id="KW-1185">Reference proteome</keyword>
<dbReference type="PANTHER" id="PTHR34978:SF3">
    <property type="entry name" value="SLR0241 PROTEIN"/>
    <property type="match status" value="1"/>
</dbReference>
<dbReference type="CDD" id="cd07341">
    <property type="entry name" value="M56_BlaR1_MecR1_like"/>
    <property type="match status" value="1"/>
</dbReference>
<evidence type="ECO:0000256" key="1">
    <source>
        <dbReference type="SAM" id="MobiDB-lite"/>
    </source>
</evidence>
<evidence type="ECO:0000259" key="3">
    <source>
        <dbReference type="Pfam" id="PF05569"/>
    </source>
</evidence>
<comment type="caution">
    <text evidence="4">The sequence shown here is derived from an EMBL/GenBank/DDBJ whole genome shotgun (WGS) entry which is preliminary data.</text>
</comment>
<reference evidence="4 5" key="1">
    <citation type="submission" date="2020-08" db="EMBL/GenBank/DDBJ databases">
        <title>Genomic Encyclopedia of Type Strains, Phase IV (KMG-IV): sequencing the most valuable type-strain genomes for metagenomic binning, comparative biology and taxonomic classification.</title>
        <authorList>
            <person name="Goeker M."/>
        </authorList>
    </citation>
    <scope>NUCLEOTIDE SEQUENCE [LARGE SCALE GENOMIC DNA]</scope>
    <source>
        <strain evidence="4 5">DSM 29007</strain>
    </source>
</reference>
<proteinExistence type="predicted"/>
<dbReference type="InterPro" id="IPR052173">
    <property type="entry name" value="Beta-lactam_resp_regulator"/>
</dbReference>
<sequence length="580" mass="60795">MMLHWMGFCLAVGALLCAGAMALEAALRTLRLPARWVWSAALVLSLAIPAASRWMPQAPQPVENAAAADQPPASTETGISIPLPAARGMDVSVLNAPLRTGWMLASGAAALAWLAAWAALERRRRGWSAERVDGVDVLVSERTGPAVVGLLRGRIVVPAWVLRDTDADARALLLEHEAEHLRAGDPRLLALALVCVTLMPWSPAAWWQLRRLRLAMEVDCDSRVLARRADVRGYGTLLLEVGRRAAQGRLPTLAFSEPASFLERRIRMMTTPPARAPLPRAAALCALSLALLAAACEAPGPVNPSPASRDRVFSSSGGGAAQASLTPREAMQRYYPEVIARGPGSQDQFVFVIGADGAVQEHRRAATTRGPGGQVQVSGLDELQASANLIASVDVMKMTEGQMGPGALNIIWVQMKGEGEAVAAAPAGGASRVEFRVTETVPTAAGSASNITIRRTDAAQSASPADARATEVTIRATGTGEARATSSFTSGAGTAQQVDAGAVRAAVQQHMPGVAANGTTSEYVWFVANAAGQVVSFGETTSGMNGAINPDNIASVQVFKGESMTINGHEVPVIWAVSKN</sequence>
<dbReference type="PANTHER" id="PTHR34978">
    <property type="entry name" value="POSSIBLE SENSOR-TRANSDUCER PROTEIN BLAR"/>
    <property type="match status" value="1"/>
</dbReference>
<keyword evidence="2" id="KW-1133">Transmembrane helix</keyword>